<gene>
    <name evidence="5" type="ORF">ANCDUO_02508</name>
</gene>
<evidence type="ECO:0000313" key="6">
    <source>
        <dbReference type="Proteomes" id="UP000054047"/>
    </source>
</evidence>
<proteinExistence type="inferred from homology"/>
<evidence type="ECO:0000256" key="4">
    <source>
        <dbReference type="ARBA" id="ARBA00023136"/>
    </source>
</evidence>
<dbReference type="PANTHER" id="PTHR11958:SF99">
    <property type="entry name" value="SODIUM-DEPENDENT EXCITATORY AMINO ACID TRANSPORTER GLT-6-RELATED"/>
    <property type="match status" value="1"/>
</dbReference>
<evidence type="ECO:0000313" key="5">
    <source>
        <dbReference type="EMBL" id="KIH67157.1"/>
    </source>
</evidence>
<dbReference type="EMBL" id="KN726812">
    <property type="protein sequence ID" value="KIH67157.1"/>
    <property type="molecule type" value="Genomic_DNA"/>
</dbReference>
<dbReference type="Proteomes" id="UP000054047">
    <property type="component" value="Unassembled WGS sequence"/>
</dbReference>
<dbReference type="GO" id="GO:0015501">
    <property type="term" value="F:glutamate:sodium symporter activity"/>
    <property type="evidence" value="ECO:0007669"/>
    <property type="project" value="TreeGrafter"/>
</dbReference>
<dbReference type="OrthoDB" id="10448138at2759"/>
<keyword evidence="4" id="KW-0472">Membrane</keyword>
<comment type="similarity">
    <text evidence="1">Belongs to the dicarboxylate/amino acid:cation symporter (DAACS) (TC 2.A.23) family.</text>
</comment>
<dbReference type="GO" id="GO:0005886">
    <property type="term" value="C:plasma membrane"/>
    <property type="evidence" value="ECO:0007669"/>
    <property type="project" value="TreeGrafter"/>
</dbReference>
<name>A0A0C2DW59_9BILA</name>
<dbReference type="PANTHER" id="PTHR11958">
    <property type="entry name" value="SODIUM/DICARBOXYLATE SYMPORTER-RELATED"/>
    <property type="match status" value="1"/>
</dbReference>
<dbReference type="GO" id="GO:0015175">
    <property type="term" value="F:neutral L-amino acid transmembrane transporter activity"/>
    <property type="evidence" value="ECO:0007669"/>
    <property type="project" value="TreeGrafter"/>
</dbReference>
<evidence type="ECO:0000256" key="1">
    <source>
        <dbReference type="ARBA" id="ARBA00006148"/>
    </source>
</evidence>
<organism evidence="5 6">
    <name type="scientific">Ancylostoma duodenale</name>
    <dbReference type="NCBI Taxonomy" id="51022"/>
    <lineage>
        <taxon>Eukaryota</taxon>
        <taxon>Metazoa</taxon>
        <taxon>Ecdysozoa</taxon>
        <taxon>Nematoda</taxon>
        <taxon>Chromadorea</taxon>
        <taxon>Rhabditida</taxon>
        <taxon>Rhabditina</taxon>
        <taxon>Rhabditomorpha</taxon>
        <taxon>Strongyloidea</taxon>
        <taxon>Ancylostomatidae</taxon>
        <taxon>Ancylostomatinae</taxon>
        <taxon>Ancylostoma</taxon>
    </lineage>
</organism>
<dbReference type="Gene3D" id="1.10.3860.10">
    <property type="entry name" value="Sodium:dicarboxylate symporter"/>
    <property type="match status" value="1"/>
</dbReference>
<keyword evidence="2" id="KW-0812">Transmembrane</keyword>
<keyword evidence="6" id="KW-1185">Reference proteome</keyword>
<dbReference type="InterPro" id="IPR036458">
    <property type="entry name" value="Na:dicarbo_symporter_sf"/>
</dbReference>
<evidence type="ECO:0000256" key="3">
    <source>
        <dbReference type="ARBA" id="ARBA00022989"/>
    </source>
</evidence>
<protein>
    <recommendedName>
        <fullName evidence="7">Amino acid transporter</fullName>
    </recommendedName>
</protein>
<reference evidence="5 6" key="1">
    <citation type="submission" date="2013-12" db="EMBL/GenBank/DDBJ databases">
        <title>Draft genome of the parsitic nematode Ancylostoma duodenale.</title>
        <authorList>
            <person name="Mitreva M."/>
        </authorList>
    </citation>
    <scope>NUCLEOTIDE SEQUENCE [LARGE SCALE GENOMIC DNA]</scope>
    <source>
        <strain evidence="5 6">Zhejiang</strain>
    </source>
</reference>
<keyword evidence="3" id="KW-1133">Transmembrane helix</keyword>
<dbReference type="InterPro" id="IPR050746">
    <property type="entry name" value="DAACS"/>
</dbReference>
<dbReference type="SUPFAM" id="SSF118215">
    <property type="entry name" value="Proton glutamate symport protein"/>
    <property type="match status" value="1"/>
</dbReference>
<feature type="non-terminal residue" evidence="5">
    <location>
        <position position="1"/>
    </location>
</feature>
<evidence type="ECO:0000256" key="2">
    <source>
        <dbReference type="ARBA" id="ARBA00022692"/>
    </source>
</evidence>
<dbReference type="AlphaFoldDB" id="A0A0C2DW59"/>
<accession>A0A0C2DW59</accession>
<evidence type="ECO:0008006" key="7">
    <source>
        <dbReference type="Google" id="ProtNLM"/>
    </source>
</evidence>
<sequence length="127" mass="13906">DGCALYEAVAVIFIAQINSVQLRFDEIITVRDRIRTSLNVFGDGFAASVVETALKKEDDVSRVETDLCRILYRYDKSSEGQNEANVGGAVLMIGAFKGGVNRKKEISSPFTALPYCCVISSGYLVQE</sequence>
<dbReference type="GO" id="GO:0005313">
    <property type="term" value="F:L-glutamate transmembrane transporter activity"/>
    <property type="evidence" value="ECO:0007669"/>
    <property type="project" value="TreeGrafter"/>
</dbReference>